<dbReference type="Gene3D" id="3.40.109.10">
    <property type="entry name" value="NADH Oxidase"/>
    <property type="match status" value="1"/>
</dbReference>
<evidence type="ECO:0000313" key="8">
    <source>
        <dbReference type="Proteomes" id="UP001500804"/>
    </source>
</evidence>
<dbReference type="PANTHER" id="PTHR43673:SF2">
    <property type="entry name" value="NITROREDUCTASE"/>
    <property type="match status" value="1"/>
</dbReference>
<gene>
    <name evidence="7" type="ORF">GCM10023320_40500</name>
</gene>
<keyword evidence="8" id="KW-1185">Reference proteome</keyword>
<sequence length="248" mass="27467">MLADTMTEQRAASNAPASAVTVEEALLTRRSVRAFLPTPVPRNEVERLLALASRSASNSNCQPWHVHVVTGEPKRRLTVALWEALDAGGRVAECEYPYQPASDSWPQPYGGRRAAFGGVLYRETLGIEAFDAERRLAHHRRNYDFFGAPVGMILTVSRHPLASGLVDAGLFLQALMLLARQAGLDTCAQASFIDFYPVLRRHLDLPDDQIVVCGLALGHADNHHRLNGLRTPREPVPSFTTWHGDDRR</sequence>
<keyword evidence="4" id="KW-0288">FMN</keyword>
<comment type="similarity">
    <text evidence="2">Belongs to the nitroreductase family.</text>
</comment>
<proteinExistence type="inferred from homology"/>
<evidence type="ECO:0000256" key="4">
    <source>
        <dbReference type="ARBA" id="ARBA00022643"/>
    </source>
</evidence>
<comment type="caution">
    <text evidence="7">The sequence shown here is derived from an EMBL/GenBank/DDBJ whole genome shotgun (WGS) entry which is preliminary data.</text>
</comment>
<evidence type="ECO:0000256" key="5">
    <source>
        <dbReference type="ARBA" id="ARBA00023002"/>
    </source>
</evidence>
<dbReference type="InterPro" id="IPR029479">
    <property type="entry name" value="Nitroreductase"/>
</dbReference>
<dbReference type="EMBL" id="BAABJO010000014">
    <property type="protein sequence ID" value="GAA5125723.1"/>
    <property type="molecule type" value="Genomic_DNA"/>
</dbReference>
<evidence type="ECO:0000256" key="2">
    <source>
        <dbReference type="ARBA" id="ARBA00007118"/>
    </source>
</evidence>
<accession>A0ABP9NLA3</accession>
<reference evidence="8" key="1">
    <citation type="journal article" date="2019" name="Int. J. Syst. Evol. Microbiol.">
        <title>The Global Catalogue of Microorganisms (GCM) 10K type strain sequencing project: providing services to taxonomists for standard genome sequencing and annotation.</title>
        <authorList>
            <consortium name="The Broad Institute Genomics Platform"/>
            <consortium name="The Broad Institute Genome Sequencing Center for Infectious Disease"/>
            <person name="Wu L."/>
            <person name="Ma J."/>
        </authorList>
    </citation>
    <scope>NUCLEOTIDE SEQUENCE [LARGE SCALE GENOMIC DNA]</scope>
    <source>
        <strain evidence="8">JCM 18302</strain>
    </source>
</reference>
<dbReference type="CDD" id="cd02136">
    <property type="entry name" value="PnbA_NfnB-like"/>
    <property type="match status" value="1"/>
</dbReference>
<feature type="domain" description="Nitroreductase" evidence="6">
    <location>
        <begin position="27"/>
        <end position="219"/>
    </location>
</feature>
<evidence type="ECO:0000259" key="6">
    <source>
        <dbReference type="Pfam" id="PF00881"/>
    </source>
</evidence>
<dbReference type="Proteomes" id="UP001500804">
    <property type="component" value="Unassembled WGS sequence"/>
</dbReference>
<keyword evidence="5" id="KW-0560">Oxidoreductase</keyword>
<keyword evidence="3" id="KW-0285">Flavoprotein</keyword>
<evidence type="ECO:0000256" key="3">
    <source>
        <dbReference type="ARBA" id="ARBA00022630"/>
    </source>
</evidence>
<evidence type="ECO:0000256" key="1">
    <source>
        <dbReference type="ARBA" id="ARBA00001917"/>
    </source>
</evidence>
<comment type="cofactor">
    <cofactor evidence="1">
        <name>FMN</name>
        <dbReference type="ChEBI" id="CHEBI:58210"/>
    </cofactor>
</comment>
<evidence type="ECO:0000313" key="7">
    <source>
        <dbReference type="EMBL" id="GAA5125723.1"/>
    </source>
</evidence>
<dbReference type="PANTHER" id="PTHR43673">
    <property type="entry name" value="NAD(P)H NITROREDUCTASE YDGI-RELATED"/>
    <property type="match status" value="1"/>
</dbReference>
<dbReference type="InterPro" id="IPR000415">
    <property type="entry name" value="Nitroreductase-like"/>
</dbReference>
<organism evidence="7 8">
    <name type="scientific">Pseudonocardia adelaidensis</name>
    <dbReference type="NCBI Taxonomy" id="648754"/>
    <lineage>
        <taxon>Bacteria</taxon>
        <taxon>Bacillati</taxon>
        <taxon>Actinomycetota</taxon>
        <taxon>Actinomycetes</taxon>
        <taxon>Pseudonocardiales</taxon>
        <taxon>Pseudonocardiaceae</taxon>
        <taxon>Pseudonocardia</taxon>
    </lineage>
</organism>
<protein>
    <submittedName>
        <fullName evidence="7">Nitroreductase</fullName>
    </submittedName>
</protein>
<dbReference type="Pfam" id="PF00881">
    <property type="entry name" value="Nitroreductase"/>
    <property type="match status" value="1"/>
</dbReference>
<dbReference type="SUPFAM" id="SSF55469">
    <property type="entry name" value="FMN-dependent nitroreductase-like"/>
    <property type="match status" value="1"/>
</dbReference>
<name>A0ABP9NLA3_9PSEU</name>